<evidence type="ECO:0000313" key="4">
    <source>
        <dbReference type="EMBL" id="KYM81841.1"/>
    </source>
</evidence>
<reference evidence="4 5" key="1">
    <citation type="submission" date="2015-09" db="EMBL/GenBank/DDBJ databases">
        <title>Atta colombica WGS genome.</title>
        <authorList>
            <person name="Nygaard S."/>
            <person name="Hu H."/>
            <person name="Boomsma J."/>
            <person name="Zhang G."/>
        </authorList>
    </citation>
    <scope>NUCLEOTIDE SEQUENCE [LARGE SCALE GENOMIC DNA]</scope>
    <source>
        <strain evidence="4">Treedump-2</strain>
        <tissue evidence="4">Whole body</tissue>
    </source>
</reference>
<dbReference type="GO" id="GO:0005634">
    <property type="term" value="C:nucleus"/>
    <property type="evidence" value="ECO:0007669"/>
    <property type="project" value="TreeGrafter"/>
</dbReference>
<dbReference type="SMART" id="SM00028">
    <property type="entry name" value="TPR"/>
    <property type="match status" value="3"/>
</dbReference>
<dbReference type="GO" id="GO:0042051">
    <property type="term" value="P:compound eye photoreceptor development"/>
    <property type="evidence" value="ECO:0007669"/>
    <property type="project" value="TreeGrafter"/>
</dbReference>
<dbReference type="InterPro" id="IPR044421">
    <property type="entry name" value="SMYD4_SET"/>
</dbReference>
<dbReference type="InterPro" id="IPR052097">
    <property type="entry name" value="SET-MYND_domain_protein"/>
</dbReference>
<dbReference type="GO" id="GO:0005737">
    <property type="term" value="C:cytoplasm"/>
    <property type="evidence" value="ECO:0007669"/>
    <property type="project" value="TreeGrafter"/>
</dbReference>
<dbReference type="InterPro" id="IPR019734">
    <property type="entry name" value="TPR_rpt"/>
</dbReference>
<name>A0A195BBB0_9HYME</name>
<gene>
    <name evidence="4" type="ORF">ALC53_07633</name>
</gene>
<evidence type="ECO:0000256" key="2">
    <source>
        <dbReference type="ARBA" id="ARBA00022679"/>
    </source>
</evidence>
<evidence type="ECO:0000256" key="3">
    <source>
        <dbReference type="ARBA" id="ARBA00022691"/>
    </source>
</evidence>
<dbReference type="GO" id="GO:0032259">
    <property type="term" value="P:methylation"/>
    <property type="evidence" value="ECO:0007669"/>
    <property type="project" value="UniProtKB-KW"/>
</dbReference>
<sequence>MQDQDEFYRILCSSETLRSGKKGFFHDFSGHVMQTAGDTWTSRTFGRIDDNEGRVRAIFTDAKVKNVVTDTLAKVKLLFRDKDAEISKRRRLEGYQLAAVGEHDKALLLFSQAVLRAPQPGRNKNVDQGLSLSLALLGRAEIFIALKEYYFALEDLRLAAEHDLPDKLIVVTKLEIRELSEKLKTIKEIREKIKEFIKFSGKLKFLPLKKFNISTYTSSSFRIYYINSLDIFASLANVVQADRATRNSIRRELRTGRTRLAPFCSTAGVQLCFRRFLIDGFSGNSGGGDGTPLNGAVNSELRWSSGALEIRETTTAGKHAVATAEIHPGDILLVEPPLAGCLLPEFYGTHCQHCYARLRAPVGCPNCSCVAFCGKKCREVAMATYHKYECKVLALLIGSGMSVLSMVALRMVTQEGPRKCDDESVDVAPYNLVTHADKRTSKDFLERSLMAAFLLKCLQRVGFFANPSPDDEVPGVEEITVAALLLRNLQLLQFNAHEFFETRMSAEHRFHGSRPVYLGVAIYPSVARFNHDCYPAVTRNDKNTSNRIHNEFNSFLRKTLCLKTHPTFTHYTHVVLSNFASRRSAHGSVWPDLHINNVAAYFIGRHIVIRAIRGLRPGDVIAENYGPIFTKRTLAERQRTLTGRYWFQCMCKACQEDWPCFENLTNDSVKLRCPTVGCGGLHLRSRQGKPIKCPDCQKKICLEDRLACLRECEALYERGLASMENERVDEAIETLCDALKRFHQVACPPHRDTHLAEIALSSCLADYGNTWRPAAL</sequence>
<proteinExistence type="predicted"/>
<dbReference type="GO" id="GO:0008168">
    <property type="term" value="F:methyltransferase activity"/>
    <property type="evidence" value="ECO:0007669"/>
    <property type="project" value="UniProtKB-KW"/>
</dbReference>
<protein>
    <submittedName>
        <fullName evidence="4">SET and MYND domain-containing protein 4</fullName>
    </submittedName>
</protein>
<accession>A0A195BBB0</accession>
<dbReference type="GO" id="GO:0042826">
    <property type="term" value="F:histone deacetylase binding"/>
    <property type="evidence" value="ECO:0007669"/>
    <property type="project" value="TreeGrafter"/>
</dbReference>
<dbReference type="EMBL" id="KQ976528">
    <property type="protein sequence ID" value="KYM81841.1"/>
    <property type="molecule type" value="Genomic_DNA"/>
</dbReference>
<dbReference type="STRING" id="520822.A0A195BBB0"/>
<evidence type="ECO:0000313" key="5">
    <source>
        <dbReference type="Proteomes" id="UP000078540"/>
    </source>
</evidence>
<keyword evidence="2" id="KW-0808">Transferase</keyword>
<dbReference type="Gene3D" id="2.170.270.10">
    <property type="entry name" value="SET domain"/>
    <property type="match status" value="1"/>
</dbReference>
<keyword evidence="5" id="KW-1185">Reference proteome</keyword>
<dbReference type="CDD" id="cd10536">
    <property type="entry name" value="SET_SMYD4"/>
    <property type="match status" value="1"/>
</dbReference>
<dbReference type="SUPFAM" id="SSF144232">
    <property type="entry name" value="HIT/MYND zinc finger-like"/>
    <property type="match status" value="1"/>
</dbReference>
<dbReference type="SUPFAM" id="SSF48452">
    <property type="entry name" value="TPR-like"/>
    <property type="match status" value="1"/>
</dbReference>
<evidence type="ECO:0000256" key="1">
    <source>
        <dbReference type="ARBA" id="ARBA00022603"/>
    </source>
</evidence>
<dbReference type="AlphaFoldDB" id="A0A195BBB0"/>
<dbReference type="PANTHER" id="PTHR46165">
    <property type="entry name" value="SET AND MYND DOMAIN-CONTAINING PROTEIN 4"/>
    <property type="match status" value="1"/>
</dbReference>
<organism evidence="4 5">
    <name type="scientific">Atta colombica</name>
    <dbReference type="NCBI Taxonomy" id="520822"/>
    <lineage>
        <taxon>Eukaryota</taxon>
        <taxon>Metazoa</taxon>
        <taxon>Ecdysozoa</taxon>
        <taxon>Arthropoda</taxon>
        <taxon>Hexapoda</taxon>
        <taxon>Insecta</taxon>
        <taxon>Pterygota</taxon>
        <taxon>Neoptera</taxon>
        <taxon>Endopterygota</taxon>
        <taxon>Hymenoptera</taxon>
        <taxon>Apocrita</taxon>
        <taxon>Aculeata</taxon>
        <taxon>Formicoidea</taxon>
        <taxon>Formicidae</taxon>
        <taxon>Myrmicinae</taxon>
        <taxon>Atta</taxon>
    </lineage>
</organism>
<dbReference type="InterPro" id="IPR011990">
    <property type="entry name" value="TPR-like_helical_dom_sf"/>
</dbReference>
<keyword evidence="1" id="KW-0489">Methyltransferase</keyword>
<dbReference type="SUPFAM" id="SSF82199">
    <property type="entry name" value="SET domain"/>
    <property type="match status" value="1"/>
</dbReference>
<keyword evidence="3" id="KW-0949">S-adenosyl-L-methionine</keyword>
<dbReference type="InterPro" id="IPR046341">
    <property type="entry name" value="SET_dom_sf"/>
</dbReference>
<dbReference type="PANTHER" id="PTHR46165:SF5">
    <property type="entry name" value="RE32936P"/>
    <property type="match status" value="1"/>
</dbReference>
<dbReference type="Proteomes" id="UP000078540">
    <property type="component" value="Unassembled WGS sequence"/>
</dbReference>